<dbReference type="Proteomes" id="UP001153069">
    <property type="component" value="Unassembled WGS sequence"/>
</dbReference>
<reference evidence="1" key="1">
    <citation type="submission" date="2020-06" db="EMBL/GenBank/DDBJ databases">
        <authorList>
            <consortium name="Plant Systems Biology data submission"/>
        </authorList>
    </citation>
    <scope>NUCLEOTIDE SEQUENCE</scope>
    <source>
        <strain evidence="1">D6</strain>
    </source>
</reference>
<evidence type="ECO:0000313" key="2">
    <source>
        <dbReference type="Proteomes" id="UP001153069"/>
    </source>
</evidence>
<organism evidence="1 2">
    <name type="scientific">Seminavis robusta</name>
    <dbReference type="NCBI Taxonomy" id="568900"/>
    <lineage>
        <taxon>Eukaryota</taxon>
        <taxon>Sar</taxon>
        <taxon>Stramenopiles</taxon>
        <taxon>Ochrophyta</taxon>
        <taxon>Bacillariophyta</taxon>
        <taxon>Bacillariophyceae</taxon>
        <taxon>Bacillariophycidae</taxon>
        <taxon>Naviculales</taxon>
        <taxon>Naviculaceae</taxon>
        <taxon>Seminavis</taxon>
    </lineage>
</organism>
<comment type="caution">
    <text evidence="1">The sequence shown here is derived from an EMBL/GenBank/DDBJ whole genome shotgun (WGS) entry which is preliminary data.</text>
</comment>
<protein>
    <submittedName>
        <fullName evidence="1">Uncharacterized protein</fullName>
    </submittedName>
</protein>
<keyword evidence="2" id="KW-1185">Reference proteome</keyword>
<dbReference type="EMBL" id="CAICTM010002207">
    <property type="protein sequence ID" value="CAB9528367.1"/>
    <property type="molecule type" value="Genomic_DNA"/>
</dbReference>
<dbReference type="AlphaFoldDB" id="A0A9N8EUE0"/>
<name>A0A9N8EUE0_9STRA</name>
<evidence type="ECO:0000313" key="1">
    <source>
        <dbReference type="EMBL" id="CAB9528367.1"/>
    </source>
</evidence>
<gene>
    <name evidence="1" type="ORF">SEMRO_2209_G319150.1</name>
</gene>
<accession>A0A9N8EUE0</accession>
<sequence>MEIIRMNNFAASMLCNGRNEDAIRYLQNALAGLRGVVNHVGTNETRSHPPCSSCQHGCHGCHREEPQAPLNITAVQNEELTEDGTVQNAFEFYDKVFLISNTQTHCCCPAQLEKLQHMLLAVITYNLGTVSQRMGIQYGKSWHFAKAMRFYELSFSTIENVLQEYGFDGNLIMLLCSLYNNMGHIHARSNDIEDTKFCLEWLQRTVNAEEFSNCNAMCDDDYCFFSQYLMFSSTHNHFRSAPAA</sequence>
<proteinExistence type="predicted"/>